<proteinExistence type="inferred from homology"/>
<evidence type="ECO:0000256" key="1">
    <source>
        <dbReference type="ARBA" id="ARBA00003800"/>
    </source>
</evidence>
<evidence type="ECO:0000256" key="10">
    <source>
        <dbReference type="ARBA" id="ARBA00048126"/>
    </source>
</evidence>
<evidence type="ECO:0000256" key="6">
    <source>
        <dbReference type="ARBA" id="ARBA00021582"/>
    </source>
</evidence>
<dbReference type="NCBIfam" id="NF008759">
    <property type="entry name" value="PRK11790.1"/>
    <property type="match status" value="1"/>
</dbReference>
<dbReference type="InterPro" id="IPR002912">
    <property type="entry name" value="ACT_dom"/>
</dbReference>
<evidence type="ECO:0000313" key="13">
    <source>
        <dbReference type="EMBL" id="MBO0950953.1"/>
    </source>
</evidence>
<dbReference type="EMBL" id="JAFMYW010000006">
    <property type="protein sequence ID" value="MBO0950953.1"/>
    <property type="molecule type" value="Genomic_DNA"/>
</dbReference>
<sequence length="643" mass="71120">MTTQTPTLESTALPTDQPYYVIDFDSTFTKVEALDILGEISLAGRPDRDDVLDQIKTITDRGMSGELSLAQSIQMRLKLLNAHRDQLPALVERLSTMVSDSFQRNQAFLTSHADQIFIVSSGFKEFIVPIVTALGIKAENVYANTFEFDQEGRIVGCDDNNPLSQDKGKVKLMKELNFDGDVYVIGDGYTDYEIRESGLANRFYAFTENVSRPKVVAKADHIAASLDEFLFDNKLSRSQSYPKSRIKVLLLENVHPIAVSLLEKEGFSLDIRKGALDEDELIEALQGVHILGIRSKTNVTRRVLEHSPKLMTIGAFCIGTNQIDLEAATEKGVAVFNAPYSNTRSVVELAVGEMIMLIRGIVPKSNKMHAGVWDKSAVNSFEVRGKKLGLVGYGNIGTQLSVVAEALGMEVYFYDGVDKLALGNARKCQTLDDLLAVSDVVSLHTDGRKENKNLIGAREFGLMKQGVIFMNLSRGHVVDIPALVDAIKSGKVAGAGVDVFPYEPKTNNEEFINELRGLPNVILTPHVGGSTEEAQFNIGQFVPAKLVSYMNNGSTYGSVNFPELQLPLLHDSHRLLHIHANVPGILAKINNIFAKYHINIQGQYLKTNETIGYVISDISKDYADEVVQELKDIDNTIRFRLLY</sequence>
<keyword evidence="8" id="KW-0520">NAD</keyword>
<dbReference type="SUPFAM" id="SSF56784">
    <property type="entry name" value="HAD-like"/>
    <property type="match status" value="1"/>
</dbReference>
<dbReference type="RefSeq" id="WP_207330893.1">
    <property type="nucleotide sequence ID" value="NZ_JAFMYW010000006.1"/>
</dbReference>
<comment type="catalytic activity">
    <reaction evidence="11">
        <text>(2R)-3-phosphoglycerate + NAD(+) = 3-phosphooxypyruvate + NADH + H(+)</text>
        <dbReference type="Rhea" id="RHEA:12641"/>
        <dbReference type="ChEBI" id="CHEBI:15378"/>
        <dbReference type="ChEBI" id="CHEBI:18110"/>
        <dbReference type="ChEBI" id="CHEBI:57540"/>
        <dbReference type="ChEBI" id="CHEBI:57945"/>
        <dbReference type="ChEBI" id="CHEBI:58272"/>
        <dbReference type="EC" id="1.1.1.95"/>
    </reaction>
</comment>
<dbReference type="InterPro" id="IPR029753">
    <property type="entry name" value="D-isomer_DH_CS"/>
</dbReference>
<gene>
    <name evidence="13" type="primary">serA</name>
    <name evidence="13" type="ORF">J2I46_20350</name>
</gene>
<evidence type="ECO:0000259" key="12">
    <source>
        <dbReference type="PROSITE" id="PS51671"/>
    </source>
</evidence>
<dbReference type="SUPFAM" id="SSF51735">
    <property type="entry name" value="NAD(P)-binding Rossmann-fold domains"/>
    <property type="match status" value="1"/>
</dbReference>
<evidence type="ECO:0000256" key="7">
    <source>
        <dbReference type="ARBA" id="ARBA00023002"/>
    </source>
</evidence>
<dbReference type="PANTHER" id="PTHR43761:SF1">
    <property type="entry name" value="D-ISOMER SPECIFIC 2-HYDROXYACID DEHYDROGENASE CATALYTIC DOMAIN-CONTAINING PROTEIN-RELATED"/>
    <property type="match status" value="1"/>
</dbReference>
<evidence type="ECO:0000256" key="2">
    <source>
        <dbReference type="ARBA" id="ARBA00005216"/>
    </source>
</evidence>
<comment type="catalytic activity">
    <reaction evidence="10">
        <text>(R)-2-hydroxyglutarate + NAD(+) = 2-oxoglutarate + NADH + H(+)</text>
        <dbReference type="Rhea" id="RHEA:49612"/>
        <dbReference type="ChEBI" id="CHEBI:15378"/>
        <dbReference type="ChEBI" id="CHEBI:15801"/>
        <dbReference type="ChEBI" id="CHEBI:16810"/>
        <dbReference type="ChEBI" id="CHEBI:57540"/>
        <dbReference type="ChEBI" id="CHEBI:57945"/>
        <dbReference type="EC" id="1.1.1.399"/>
    </reaction>
</comment>
<evidence type="ECO:0000256" key="11">
    <source>
        <dbReference type="ARBA" id="ARBA00048731"/>
    </source>
</evidence>
<dbReference type="SUPFAM" id="SSF52283">
    <property type="entry name" value="Formate/glycerate dehydrogenase catalytic domain-like"/>
    <property type="match status" value="1"/>
</dbReference>
<protein>
    <recommendedName>
        <fullName evidence="6">D-3-phosphoglycerate dehydrogenase</fullName>
        <ecNumber evidence="4">1.1.1.399</ecNumber>
        <ecNumber evidence="5">1.1.1.95</ecNumber>
    </recommendedName>
    <alternativeName>
        <fullName evidence="9">2-oxoglutarate reductase</fullName>
    </alternativeName>
</protein>
<evidence type="ECO:0000256" key="9">
    <source>
        <dbReference type="ARBA" id="ARBA00030455"/>
    </source>
</evidence>
<dbReference type="Pfam" id="PF12710">
    <property type="entry name" value="HAD"/>
    <property type="match status" value="1"/>
</dbReference>
<evidence type="ECO:0000313" key="14">
    <source>
        <dbReference type="Proteomes" id="UP000664628"/>
    </source>
</evidence>
<dbReference type="PANTHER" id="PTHR43761">
    <property type="entry name" value="D-ISOMER SPECIFIC 2-HYDROXYACID DEHYDROGENASE FAMILY PROTEIN (AFU_ORTHOLOGUE AFUA_1G13630)"/>
    <property type="match status" value="1"/>
</dbReference>
<dbReference type="Gene3D" id="3.40.50.720">
    <property type="entry name" value="NAD(P)-binding Rossmann-like Domain"/>
    <property type="match status" value="2"/>
</dbReference>
<name>A0ABS3JN97_9BACT</name>
<evidence type="ECO:0000256" key="3">
    <source>
        <dbReference type="ARBA" id="ARBA00005854"/>
    </source>
</evidence>
<dbReference type="Gene3D" id="3.30.70.260">
    <property type="match status" value="1"/>
</dbReference>
<dbReference type="SUPFAM" id="SSF55021">
    <property type="entry name" value="ACT-like"/>
    <property type="match status" value="1"/>
</dbReference>
<dbReference type="InterPro" id="IPR036412">
    <property type="entry name" value="HAD-like_sf"/>
</dbReference>
<evidence type="ECO:0000256" key="5">
    <source>
        <dbReference type="ARBA" id="ARBA00013143"/>
    </source>
</evidence>
<dbReference type="InterPro" id="IPR006139">
    <property type="entry name" value="D-isomer_2_OHA_DH_cat_dom"/>
</dbReference>
<dbReference type="Gene3D" id="1.10.150.210">
    <property type="entry name" value="Phosphoserine phosphatase, domain 2"/>
    <property type="match status" value="1"/>
</dbReference>
<dbReference type="EC" id="1.1.1.95" evidence="5"/>
<dbReference type="CDD" id="cd12176">
    <property type="entry name" value="PGDH_3"/>
    <property type="match status" value="1"/>
</dbReference>
<dbReference type="PROSITE" id="PS51671">
    <property type="entry name" value="ACT"/>
    <property type="match status" value="1"/>
</dbReference>
<keyword evidence="14" id="KW-1185">Reference proteome</keyword>
<dbReference type="PROSITE" id="PS00671">
    <property type="entry name" value="D_2_HYDROXYACID_DH_3"/>
    <property type="match status" value="1"/>
</dbReference>
<evidence type="ECO:0000256" key="4">
    <source>
        <dbReference type="ARBA" id="ARBA00013001"/>
    </source>
</evidence>
<dbReference type="InterPro" id="IPR054480">
    <property type="entry name" value="AHAS_small-like_ACT"/>
</dbReference>
<accession>A0ABS3JN97</accession>
<dbReference type="Pfam" id="PF02826">
    <property type="entry name" value="2-Hacid_dh_C"/>
    <property type="match status" value="1"/>
</dbReference>
<dbReference type="InterPro" id="IPR050418">
    <property type="entry name" value="D-iso_2-hydroxyacid_DH_PdxB"/>
</dbReference>
<organism evidence="13 14">
    <name type="scientific">Fibrella forsythiae</name>
    <dbReference type="NCBI Taxonomy" id="2817061"/>
    <lineage>
        <taxon>Bacteria</taxon>
        <taxon>Pseudomonadati</taxon>
        <taxon>Bacteroidota</taxon>
        <taxon>Cytophagia</taxon>
        <taxon>Cytophagales</taxon>
        <taxon>Spirosomataceae</taxon>
        <taxon>Fibrella</taxon>
    </lineage>
</organism>
<dbReference type="EC" id="1.1.1.399" evidence="4"/>
<comment type="caution">
    <text evidence="13">The sequence shown here is derived from an EMBL/GenBank/DDBJ whole genome shotgun (WGS) entry which is preliminary data.</text>
</comment>
<dbReference type="Gene3D" id="3.40.50.1000">
    <property type="entry name" value="HAD superfamily/HAD-like"/>
    <property type="match status" value="1"/>
</dbReference>
<comment type="pathway">
    <text evidence="2">Amino-acid biosynthesis; L-serine biosynthesis; L-serine from 3-phospho-D-glycerate: step 1/3.</text>
</comment>
<dbReference type="GO" id="GO:0004617">
    <property type="term" value="F:phosphoglycerate dehydrogenase activity"/>
    <property type="evidence" value="ECO:0007669"/>
    <property type="project" value="UniProtKB-EC"/>
</dbReference>
<comment type="similarity">
    <text evidence="3">Belongs to the D-isomer specific 2-hydroxyacid dehydrogenase family.</text>
</comment>
<feature type="domain" description="ACT" evidence="12">
    <location>
        <begin position="574"/>
        <end position="643"/>
    </location>
</feature>
<dbReference type="Proteomes" id="UP000664628">
    <property type="component" value="Unassembled WGS sequence"/>
</dbReference>
<reference evidence="13 14" key="1">
    <citation type="submission" date="2021-03" db="EMBL/GenBank/DDBJ databases">
        <title>Fibrella sp. HMF5405 genome sequencing and assembly.</title>
        <authorList>
            <person name="Kang H."/>
            <person name="Kim H."/>
            <person name="Bae S."/>
            <person name="Joh K."/>
        </authorList>
    </citation>
    <scope>NUCLEOTIDE SEQUENCE [LARGE SCALE GENOMIC DNA]</scope>
    <source>
        <strain evidence="13 14">HMF5405</strain>
    </source>
</reference>
<dbReference type="Pfam" id="PF00389">
    <property type="entry name" value="2-Hacid_dh"/>
    <property type="match status" value="1"/>
</dbReference>
<comment type="function">
    <text evidence="1">Catalyzes the reversible oxidation of 3-phospho-D-glycerate to 3-phosphonooxypyruvate, the first step of the phosphorylated L-serine biosynthesis pathway. Also catalyzes the reversible oxidation of 2-hydroxyglutarate to 2-oxoglutarate.</text>
</comment>
<dbReference type="CDD" id="cd04901">
    <property type="entry name" value="ACT_3PGDH"/>
    <property type="match status" value="1"/>
</dbReference>
<dbReference type="Pfam" id="PF22629">
    <property type="entry name" value="ACT_AHAS_ss"/>
    <property type="match status" value="1"/>
</dbReference>
<dbReference type="NCBIfam" id="TIGR01488">
    <property type="entry name" value="HAD-SF-IB"/>
    <property type="match status" value="1"/>
</dbReference>
<evidence type="ECO:0000256" key="8">
    <source>
        <dbReference type="ARBA" id="ARBA00023027"/>
    </source>
</evidence>
<dbReference type="InterPro" id="IPR006140">
    <property type="entry name" value="D-isomer_DH_NAD-bd"/>
</dbReference>
<dbReference type="InterPro" id="IPR036291">
    <property type="entry name" value="NAD(P)-bd_dom_sf"/>
</dbReference>
<keyword evidence="7 13" id="KW-0560">Oxidoreductase</keyword>
<dbReference type="InterPro" id="IPR045865">
    <property type="entry name" value="ACT-like_dom_sf"/>
</dbReference>
<dbReference type="InterPro" id="IPR023214">
    <property type="entry name" value="HAD_sf"/>
</dbReference>